<dbReference type="InterPro" id="IPR015868">
    <property type="entry name" value="Glutaminase"/>
</dbReference>
<feature type="region of interest" description="Disordered" evidence="7">
    <location>
        <begin position="1"/>
        <end position="38"/>
    </location>
</feature>
<evidence type="ECO:0000313" key="8">
    <source>
        <dbReference type="EMBL" id="TGY93325.1"/>
    </source>
</evidence>
<proteinExistence type="inferred from homology"/>
<reference evidence="8 9" key="1">
    <citation type="journal article" date="2013" name="Int. J. Syst. Evol. Microbiol.">
        <title>Marinicauda pacifica gen. nov., sp. nov., a prosthecate alphaproteobacterium of the family Hyphomonadaceae isolated from deep seawater.</title>
        <authorList>
            <person name="Zhang X.Y."/>
            <person name="Li G.W."/>
            <person name="Wang C.S."/>
            <person name="Zhang Y.J."/>
            <person name="Xu X.W."/>
            <person name="Li H."/>
            <person name="Liu A."/>
            <person name="Liu C."/>
            <person name="Xie B.B."/>
            <person name="Qin Q.L."/>
            <person name="Xu Z."/>
            <person name="Chen X.L."/>
            <person name="Zhou B.C."/>
            <person name="Zhang Y.Z."/>
        </authorList>
    </citation>
    <scope>NUCLEOTIDE SEQUENCE [LARGE SCALE GENOMIC DNA]</scope>
    <source>
        <strain evidence="8 9">P-1 km-3</strain>
    </source>
</reference>
<evidence type="ECO:0000256" key="5">
    <source>
        <dbReference type="ARBA" id="ARBA00049534"/>
    </source>
</evidence>
<evidence type="ECO:0000256" key="1">
    <source>
        <dbReference type="ARBA" id="ARBA00011076"/>
    </source>
</evidence>
<comment type="similarity">
    <text evidence="1 6">Belongs to the glutaminase family.</text>
</comment>
<dbReference type="Gene3D" id="3.40.710.10">
    <property type="entry name" value="DD-peptidase/beta-lactamase superfamily"/>
    <property type="match status" value="1"/>
</dbReference>
<organism evidence="8 9">
    <name type="scientific">Marinicauda pacifica</name>
    <dbReference type="NCBI Taxonomy" id="1133559"/>
    <lineage>
        <taxon>Bacteria</taxon>
        <taxon>Pseudomonadati</taxon>
        <taxon>Pseudomonadota</taxon>
        <taxon>Alphaproteobacteria</taxon>
        <taxon>Maricaulales</taxon>
        <taxon>Maricaulaceae</taxon>
        <taxon>Marinicauda</taxon>
    </lineage>
</organism>
<feature type="binding site" evidence="6">
    <location>
        <position position="231"/>
    </location>
    <ligand>
        <name>substrate</name>
    </ligand>
</feature>
<comment type="caution">
    <text evidence="8">The sequence shown here is derived from an EMBL/GenBank/DDBJ whole genome shotgun (WGS) entry which is preliminary data.</text>
</comment>
<dbReference type="Proteomes" id="UP000305451">
    <property type="component" value="Unassembled WGS sequence"/>
</dbReference>
<keyword evidence="6" id="KW-0007">Acetylation</keyword>
<dbReference type="GO" id="GO:0006543">
    <property type="term" value="P:L-glutamine catabolic process"/>
    <property type="evidence" value="ECO:0007669"/>
    <property type="project" value="TreeGrafter"/>
</dbReference>
<dbReference type="InterPro" id="IPR012338">
    <property type="entry name" value="Beta-lactam/transpept-like"/>
</dbReference>
<name>A0A4S2HBI4_9PROT</name>
<keyword evidence="4 6" id="KW-0378">Hydrolase</keyword>
<comment type="subunit">
    <text evidence="2 6">Homotetramer.</text>
</comment>
<dbReference type="PANTHER" id="PTHR12544">
    <property type="entry name" value="GLUTAMINASE"/>
    <property type="match status" value="1"/>
</dbReference>
<dbReference type="RefSeq" id="WP_135945047.1">
    <property type="nucleotide sequence ID" value="NZ_BMEI01000002.1"/>
</dbReference>
<dbReference type="OrthoDB" id="9788822at2"/>
<gene>
    <name evidence="6 8" type="primary">glsA</name>
    <name evidence="8" type="ORF">E5162_09785</name>
</gene>
<evidence type="ECO:0000256" key="4">
    <source>
        <dbReference type="ARBA" id="ARBA00022801"/>
    </source>
</evidence>
<dbReference type="HAMAP" id="MF_00313">
    <property type="entry name" value="Glutaminase"/>
    <property type="match status" value="1"/>
</dbReference>
<feature type="binding site" evidence="6">
    <location>
        <position position="182"/>
    </location>
    <ligand>
        <name>substrate</name>
    </ligand>
</feature>
<feature type="binding site" evidence="6">
    <location>
        <position position="380"/>
    </location>
    <ligand>
        <name>substrate</name>
    </ligand>
</feature>
<protein>
    <recommendedName>
        <fullName evidence="3 6">Glutaminase</fullName>
        <ecNumber evidence="3 6">3.5.1.2</ecNumber>
    </recommendedName>
</protein>
<dbReference type="AlphaFoldDB" id="A0A4S2HBI4"/>
<evidence type="ECO:0000313" key="9">
    <source>
        <dbReference type="Proteomes" id="UP000305451"/>
    </source>
</evidence>
<feature type="binding site" evidence="6">
    <location>
        <position position="284"/>
    </location>
    <ligand>
        <name>substrate</name>
    </ligand>
</feature>
<feature type="binding site" evidence="6">
    <location>
        <position position="310"/>
    </location>
    <ligand>
        <name>substrate</name>
    </ligand>
</feature>
<dbReference type="GO" id="GO:0004359">
    <property type="term" value="F:glutaminase activity"/>
    <property type="evidence" value="ECO:0007669"/>
    <property type="project" value="UniProtKB-UniRule"/>
</dbReference>
<dbReference type="EMBL" id="SRXV01000002">
    <property type="protein sequence ID" value="TGY93325.1"/>
    <property type="molecule type" value="Genomic_DNA"/>
</dbReference>
<feature type="binding site" evidence="6">
    <location>
        <position position="362"/>
    </location>
    <ligand>
        <name>substrate</name>
    </ligand>
</feature>
<evidence type="ECO:0000256" key="2">
    <source>
        <dbReference type="ARBA" id="ARBA00011881"/>
    </source>
</evidence>
<evidence type="ECO:0000256" key="7">
    <source>
        <dbReference type="SAM" id="MobiDB-lite"/>
    </source>
</evidence>
<accession>A0A4S2HBI4</accession>
<evidence type="ECO:0000256" key="3">
    <source>
        <dbReference type="ARBA" id="ARBA00012918"/>
    </source>
</evidence>
<dbReference type="EC" id="3.5.1.2" evidence="3 6"/>
<sequence length="437" mass="48079">MTQSSPDKPPARPISAFTTRPAQFERAEAGEEARQTARDAFEAMARTGPVTPRRLAERLESQGLEHDDPRLKGTWAALGRAPDTPFDALTFCDCLPRDECHLVSRAVAGALVTGEFGPFRQRVYDLFHYASQETGGQVAAYIPELAKADPDAFALGGCTIDGQRLSIGLNEGDETREFCVQSVMKPINYAIALELLGEEVVHTYVGREPSGQSFNEITLDRLRRPHNPMINAGAIMTSALIRPTHDMNSRFDFVQRVWRSASGGEASSFDRATFESESHHADRNYALAYFMREHGGFPEEADLFTTMELYLRCCSIQTDVRRLAAVAATLANGGVNPVTERQVFQRETVKDVLSLMLSCGMYDFSGEYAFTVGLPAKSGVSGTMMIVVPGVVGLALYSPRLGAQGNPERGVEFSRQLVRSFPWHVYAPIVSDPNIAR</sequence>
<feature type="compositionally biased region" description="Basic and acidic residues" evidence="7">
    <location>
        <begin position="23"/>
        <end position="38"/>
    </location>
</feature>
<dbReference type="SUPFAM" id="SSF56601">
    <property type="entry name" value="beta-lactamase/transpeptidase-like"/>
    <property type="match status" value="1"/>
</dbReference>
<feature type="binding site" evidence="6">
    <location>
        <position position="277"/>
    </location>
    <ligand>
        <name>substrate</name>
    </ligand>
</feature>
<dbReference type="Pfam" id="PF04960">
    <property type="entry name" value="Glutaminase"/>
    <property type="match status" value="1"/>
</dbReference>
<evidence type="ECO:0000256" key="6">
    <source>
        <dbReference type="HAMAP-Rule" id="MF_00313"/>
    </source>
</evidence>
<comment type="catalytic activity">
    <reaction evidence="5 6">
        <text>L-glutamine + H2O = L-glutamate + NH4(+)</text>
        <dbReference type="Rhea" id="RHEA:15889"/>
        <dbReference type="ChEBI" id="CHEBI:15377"/>
        <dbReference type="ChEBI" id="CHEBI:28938"/>
        <dbReference type="ChEBI" id="CHEBI:29985"/>
        <dbReference type="ChEBI" id="CHEBI:58359"/>
        <dbReference type="EC" id="3.5.1.2"/>
    </reaction>
</comment>
<dbReference type="PANTHER" id="PTHR12544:SF29">
    <property type="entry name" value="GLUTAMINASE"/>
    <property type="match status" value="1"/>
</dbReference>
<dbReference type="NCBIfam" id="TIGR03814">
    <property type="entry name" value="Gln_ase"/>
    <property type="match status" value="1"/>
</dbReference>
<dbReference type="GO" id="GO:0006537">
    <property type="term" value="P:glutamate biosynthetic process"/>
    <property type="evidence" value="ECO:0007669"/>
    <property type="project" value="TreeGrafter"/>
</dbReference>
<keyword evidence="9" id="KW-1185">Reference proteome</keyword>
<dbReference type="FunFam" id="3.40.710.10:FF:000005">
    <property type="entry name" value="Glutaminase"/>
    <property type="match status" value="1"/>
</dbReference>